<dbReference type="PRINTS" id="PR01217">
    <property type="entry name" value="PRICHEXTENSN"/>
</dbReference>
<dbReference type="SUPFAM" id="SSF51045">
    <property type="entry name" value="WW domain"/>
    <property type="match status" value="1"/>
</dbReference>
<dbReference type="CDD" id="cd00201">
    <property type="entry name" value="WW"/>
    <property type="match status" value="1"/>
</dbReference>
<feature type="region of interest" description="Disordered" evidence="1">
    <location>
        <begin position="46"/>
        <end position="141"/>
    </location>
</feature>
<evidence type="ECO:0000313" key="4">
    <source>
        <dbReference type="Proteomes" id="UP001445076"/>
    </source>
</evidence>
<dbReference type="Proteomes" id="UP001445076">
    <property type="component" value="Unassembled WGS sequence"/>
</dbReference>
<sequence length="265" mass="28604">EARKDSHGRIFFIDHIAKTTSWEWPPPKPLSTHRPLFFVPQVDTEKRRSFCESGESECSGSRTSSRVVTPEPSTPTSVSNMLPGGTCSSPDNCDDGVTAPSPPPPPPPPPPPTMSPPLTVMESTNSANGGSGTSLNGTISDPASMAMTAVSVLPGATALLTESNSDRRWQEDGKDAGDDKAPTPPPRPHHRLARPTPPLPPPLPQQCPPTPTHHARRPHHSIGNDQDFGGHTERHSRTMRLPSIPERTIKFQRVEIQPGEEPLPT</sequence>
<feature type="compositionally biased region" description="Low complexity" evidence="1">
    <location>
        <begin position="123"/>
        <end position="138"/>
    </location>
</feature>
<feature type="non-terminal residue" evidence="3">
    <location>
        <position position="265"/>
    </location>
</feature>
<organism evidence="3 4">
    <name type="scientific">Cherax quadricarinatus</name>
    <name type="common">Australian red claw crayfish</name>
    <dbReference type="NCBI Taxonomy" id="27406"/>
    <lineage>
        <taxon>Eukaryota</taxon>
        <taxon>Metazoa</taxon>
        <taxon>Ecdysozoa</taxon>
        <taxon>Arthropoda</taxon>
        <taxon>Crustacea</taxon>
        <taxon>Multicrustacea</taxon>
        <taxon>Malacostraca</taxon>
        <taxon>Eumalacostraca</taxon>
        <taxon>Eucarida</taxon>
        <taxon>Decapoda</taxon>
        <taxon>Pleocyemata</taxon>
        <taxon>Astacidea</taxon>
        <taxon>Parastacoidea</taxon>
        <taxon>Parastacidae</taxon>
        <taxon>Cherax</taxon>
    </lineage>
</organism>
<dbReference type="InterPro" id="IPR001202">
    <property type="entry name" value="WW_dom"/>
</dbReference>
<proteinExistence type="predicted"/>
<keyword evidence="4" id="KW-1185">Reference proteome</keyword>
<dbReference type="EMBL" id="JARKIK010000029">
    <property type="protein sequence ID" value="KAK8742042.1"/>
    <property type="molecule type" value="Genomic_DNA"/>
</dbReference>
<dbReference type="AlphaFoldDB" id="A0AAW0XDS3"/>
<feature type="non-terminal residue" evidence="3">
    <location>
        <position position="1"/>
    </location>
</feature>
<dbReference type="InterPro" id="IPR036020">
    <property type="entry name" value="WW_dom_sf"/>
</dbReference>
<feature type="region of interest" description="Disordered" evidence="1">
    <location>
        <begin position="158"/>
        <end position="265"/>
    </location>
</feature>
<evidence type="ECO:0000259" key="2">
    <source>
        <dbReference type="PROSITE" id="PS50020"/>
    </source>
</evidence>
<comment type="caution">
    <text evidence="3">The sequence shown here is derived from an EMBL/GenBank/DDBJ whole genome shotgun (WGS) entry which is preliminary data.</text>
</comment>
<evidence type="ECO:0000256" key="1">
    <source>
        <dbReference type="SAM" id="MobiDB-lite"/>
    </source>
</evidence>
<feature type="compositionally biased region" description="Pro residues" evidence="1">
    <location>
        <begin position="195"/>
        <end position="211"/>
    </location>
</feature>
<dbReference type="Gene3D" id="2.20.70.10">
    <property type="match status" value="1"/>
</dbReference>
<accession>A0AAW0XDS3</accession>
<protein>
    <recommendedName>
        <fullName evidence="2">WW domain-containing protein</fullName>
    </recommendedName>
</protein>
<dbReference type="PROSITE" id="PS50020">
    <property type="entry name" value="WW_DOMAIN_2"/>
    <property type="match status" value="1"/>
</dbReference>
<feature type="compositionally biased region" description="Low complexity" evidence="1">
    <location>
        <begin position="51"/>
        <end position="66"/>
    </location>
</feature>
<reference evidence="3 4" key="1">
    <citation type="journal article" date="2024" name="BMC Genomics">
        <title>Genome assembly of redclaw crayfish (Cherax quadricarinatus) provides insights into its immune adaptation and hypoxia tolerance.</title>
        <authorList>
            <person name="Liu Z."/>
            <person name="Zheng J."/>
            <person name="Li H."/>
            <person name="Fang K."/>
            <person name="Wang S."/>
            <person name="He J."/>
            <person name="Zhou D."/>
            <person name="Weng S."/>
            <person name="Chi M."/>
            <person name="Gu Z."/>
            <person name="He J."/>
            <person name="Li F."/>
            <person name="Wang M."/>
        </authorList>
    </citation>
    <scope>NUCLEOTIDE SEQUENCE [LARGE SCALE GENOMIC DNA]</scope>
    <source>
        <strain evidence="3">ZL_2023a</strain>
    </source>
</reference>
<feature type="domain" description="WW" evidence="2">
    <location>
        <begin position="1"/>
        <end position="27"/>
    </location>
</feature>
<evidence type="ECO:0000313" key="3">
    <source>
        <dbReference type="EMBL" id="KAK8742042.1"/>
    </source>
</evidence>
<feature type="compositionally biased region" description="Pro residues" evidence="1">
    <location>
        <begin position="100"/>
        <end position="115"/>
    </location>
</feature>
<name>A0AAW0XDS3_CHEQU</name>
<feature type="compositionally biased region" description="Polar residues" evidence="1">
    <location>
        <begin position="74"/>
        <end position="91"/>
    </location>
</feature>
<gene>
    <name evidence="3" type="ORF">OTU49_002073</name>
</gene>
<feature type="compositionally biased region" description="Basic and acidic residues" evidence="1">
    <location>
        <begin position="164"/>
        <end position="181"/>
    </location>
</feature>